<name>A0A915LRA6_MELJA</name>
<proteinExistence type="predicted"/>
<sequence length="48" mass="5380">PDGAIPNGLTLLQHRRNETVLEELNFEEADVEGLDSDFSIELNIDLNI</sequence>
<dbReference type="AlphaFoldDB" id="A0A915LRA6"/>
<dbReference type="WBParaSite" id="scaffold17180_cov181.g18531">
    <property type="protein sequence ID" value="scaffold17180_cov181.g18531"/>
    <property type="gene ID" value="scaffold17180_cov181.g18531"/>
</dbReference>
<organism evidence="1 2">
    <name type="scientific">Meloidogyne javanica</name>
    <name type="common">Root-knot nematode worm</name>
    <dbReference type="NCBI Taxonomy" id="6303"/>
    <lineage>
        <taxon>Eukaryota</taxon>
        <taxon>Metazoa</taxon>
        <taxon>Ecdysozoa</taxon>
        <taxon>Nematoda</taxon>
        <taxon>Chromadorea</taxon>
        <taxon>Rhabditida</taxon>
        <taxon>Tylenchina</taxon>
        <taxon>Tylenchomorpha</taxon>
        <taxon>Tylenchoidea</taxon>
        <taxon>Meloidogynidae</taxon>
        <taxon>Meloidogyninae</taxon>
        <taxon>Meloidogyne</taxon>
        <taxon>Meloidogyne incognita group</taxon>
    </lineage>
</organism>
<protein>
    <submittedName>
        <fullName evidence="2">Uncharacterized protein</fullName>
    </submittedName>
</protein>
<dbReference type="Proteomes" id="UP000887561">
    <property type="component" value="Unplaced"/>
</dbReference>
<evidence type="ECO:0000313" key="1">
    <source>
        <dbReference type="Proteomes" id="UP000887561"/>
    </source>
</evidence>
<accession>A0A915LRA6</accession>
<evidence type="ECO:0000313" key="2">
    <source>
        <dbReference type="WBParaSite" id="scaffold17180_cov181.g18531"/>
    </source>
</evidence>
<reference evidence="2" key="1">
    <citation type="submission" date="2022-11" db="UniProtKB">
        <authorList>
            <consortium name="WormBaseParasite"/>
        </authorList>
    </citation>
    <scope>IDENTIFICATION</scope>
</reference>
<keyword evidence="1" id="KW-1185">Reference proteome</keyword>